<evidence type="ECO:0000256" key="1">
    <source>
        <dbReference type="RuleBase" id="RU362001"/>
    </source>
</evidence>
<name>A0A2V3VZ68_9BACI</name>
<dbReference type="EMBL" id="QJJQ01000008">
    <property type="protein sequence ID" value="PXW86204.1"/>
    <property type="molecule type" value="Genomic_DNA"/>
</dbReference>
<gene>
    <name evidence="2" type="ORF">DFR56_10817</name>
</gene>
<dbReference type="Gene3D" id="1.10.287.1060">
    <property type="entry name" value="ESAT-6-like"/>
    <property type="match status" value="1"/>
</dbReference>
<dbReference type="AlphaFoldDB" id="A0A2V3VZ68"/>
<protein>
    <recommendedName>
        <fullName evidence="1">ESAT-6-like protein</fullName>
    </recommendedName>
</protein>
<reference evidence="2 3" key="1">
    <citation type="submission" date="2018-05" db="EMBL/GenBank/DDBJ databases">
        <title>Genomic Encyclopedia of Type Strains, Phase IV (KMG-IV): sequencing the most valuable type-strain genomes for metagenomic binning, comparative biology and taxonomic classification.</title>
        <authorList>
            <person name="Goeker M."/>
        </authorList>
    </citation>
    <scope>NUCLEOTIDE SEQUENCE [LARGE SCALE GENOMIC DNA]</scope>
    <source>
        <strain evidence="2 3">DSM 28556</strain>
    </source>
</reference>
<dbReference type="OrthoDB" id="4978934at2"/>
<sequence>MSGQIKMSPAELTHKARGYGESHDIIKEVLAKLEHLQEDLRAQWEGKAFESFDNQFRELKPKVENFAVLMQEINEQLNKTADAMAEQDQALSQNFGFR</sequence>
<comment type="caution">
    <text evidence="2">The sequence shown here is derived from an EMBL/GenBank/DDBJ whole genome shotgun (WGS) entry which is preliminary data.</text>
</comment>
<dbReference type="RefSeq" id="WP_110395631.1">
    <property type="nucleotide sequence ID" value="NZ_JADIJL010000004.1"/>
</dbReference>
<dbReference type="Proteomes" id="UP000247978">
    <property type="component" value="Unassembled WGS sequence"/>
</dbReference>
<dbReference type="NCBIfam" id="TIGR03930">
    <property type="entry name" value="WXG100_ESAT6"/>
    <property type="match status" value="1"/>
</dbReference>
<comment type="similarity">
    <text evidence="1">Belongs to the WXG100 family.</text>
</comment>
<accession>A0A2V3VZ68</accession>
<dbReference type="SUPFAM" id="SSF140453">
    <property type="entry name" value="EsxAB dimer-like"/>
    <property type="match status" value="1"/>
</dbReference>
<proteinExistence type="inferred from homology"/>
<dbReference type="Pfam" id="PF06013">
    <property type="entry name" value="WXG100"/>
    <property type="match status" value="1"/>
</dbReference>
<organism evidence="2 3">
    <name type="scientific">Pseudogracilibacillus auburnensis</name>
    <dbReference type="NCBI Taxonomy" id="1494959"/>
    <lineage>
        <taxon>Bacteria</taxon>
        <taxon>Bacillati</taxon>
        <taxon>Bacillota</taxon>
        <taxon>Bacilli</taxon>
        <taxon>Bacillales</taxon>
        <taxon>Bacillaceae</taxon>
        <taxon>Pseudogracilibacillus</taxon>
    </lineage>
</organism>
<evidence type="ECO:0000313" key="3">
    <source>
        <dbReference type="Proteomes" id="UP000247978"/>
    </source>
</evidence>
<dbReference type="InterPro" id="IPR036689">
    <property type="entry name" value="ESAT-6-like_sf"/>
</dbReference>
<dbReference type="InterPro" id="IPR010310">
    <property type="entry name" value="T7SS_ESAT-6-like"/>
</dbReference>
<evidence type="ECO:0000313" key="2">
    <source>
        <dbReference type="EMBL" id="PXW86204.1"/>
    </source>
</evidence>
<keyword evidence="3" id="KW-1185">Reference proteome</keyword>